<dbReference type="CDD" id="cd07725">
    <property type="entry name" value="TTHA1429-like_MBL-fold"/>
    <property type="match status" value="1"/>
</dbReference>
<sequence>MSRIDDLLAMDPPEPGMPIRVKVPLPFPLRWVNSYLVRGRDGYTLIDPGLHTPEAEQVWEEALRKYGIGYGDIERIVLTHHHPDHYGLAGWFQERSGAPVWISEEGQRQAERMWSGSFPMNGQIYDLFIHHGMDEDTAAKLHGHFESFLPLVHPMPAQVSFYNLEQPFLIGTRSCEMIHTPGHAYGHVCFYDRERQEMFCGDHVLPRISPNVSFIPDTEDNPLHSYLNSLSEMNRYEVRWAYPGHRDPFDSFAERAVALIKHHEERLAEMEERLRSTLTVYQLCREVFGERLTMHQLRFAMAETLAHVIYLHRAERVAEQTQDGIHLYTSSKK</sequence>
<feature type="domain" description="Metallo-beta-lactamase" evidence="5">
    <location>
        <begin position="31"/>
        <end position="245"/>
    </location>
</feature>
<dbReference type="RefSeq" id="WP_379288201.1">
    <property type="nucleotide sequence ID" value="NZ_JBHTIU010000035.1"/>
</dbReference>
<evidence type="ECO:0000259" key="5">
    <source>
        <dbReference type="SMART" id="SM00849"/>
    </source>
</evidence>
<evidence type="ECO:0000256" key="1">
    <source>
        <dbReference type="ARBA" id="ARBA00034221"/>
    </source>
</evidence>
<dbReference type="PANTHER" id="PTHR23131:SF4">
    <property type="entry name" value="METALLO-BETA-LACTAMASE SUPERFAMILY POTEIN"/>
    <property type="match status" value="1"/>
</dbReference>
<reference evidence="7" key="1">
    <citation type="journal article" date="2019" name="Int. J. Syst. Evol. Microbiol.">
        <title>The Global Catalogue of Microorganisms (GCM) 10K type strain sequencing project: providing services to taxonomists for standard genome sequencing and annotation.</title>
        <authorList>
            <consortium name="The Broad Institute Genomics Platform"/>
            <consortium name="The Broad Institute Genome Sequencing Center for Infectious Disease"/>
            <person name="Wu L."/>
            <person name="Ma J."/>
        </authorList>
    </citation>
    <scope>NUCLEOTIDE SEQUENCE [LARGE SCALE GENOMIC DNA]</scope>
    <source>
        <strain evidence="7">CCUG 57263</strain>
    </source>
</reference>
<evidence type="ECO:0000313" key="6">
    <source>
        <dbReference type="EMBL" id="MFD0869737.1"/>
    </source>
</evidence>
<dbReference type="Pfam" id="PF21221">
    <property type="entry name" value="B_lactamase-like_C"/>
    <property type="match status" value="1"/>
</dbReference>
<comment type="catalytic activity">
    <reaction evidence="3">
        <text>3',5'-cyclic UMP + H2O = UMP + H(+)</text>
        <dbReference type="Rhea" id="RHEA:70575"/>
        <dbReference type="ChEBI" id="CHEBI:15377"/>
        <dbReference type="ChEBI" id="CHEBI:15378"/>
        <dbReference type="ChEBI" id="CHEBI:57865"/>
        <dbReference type="ChEBI" id="CHEBI:184387"/>
    </reaction>
    <physiologicalReaction direction="left-to-right" evidence="3">
        <dbReference type="Rhea" id="RHEA:70576"/>
    </physiologicalReaction>
</comment>
<dbReference type="SUPFAM" id="SSF56281">
    <property type="entry name" value="Metallo-hydrolase/oxidoreductase"/>
    <property type="match status" value="1"/>
</dbReference>
<dbReference type="InterPro" id="IPR036388">
    <property type="entry name" value="WH-like_DNA-bd_sf"/>
</dbReference>
<dbReference type="Pfam" id="PF00753">
    <property type="entry name" value="Lactamase_B"/>
    <property type="match status" value="1"/>
</dbReference>
<dbReference type="InterPro" id="IPR001279">
    <property type="entry name" value="Metallo-B-lactamas"/>
</dbReference>
<dbReference type="Proteomes" id="UP001597120">
    <property type="component" value="Unassembled WGS sequence"/>
</dbReference>
<dbReference type="InterPro" id="IPR050662">
    <property type="entry name" value="Sec-metab_biosynth-thioest"/>
</dbReference>
<accession>A0ABW3D8E5</accession>
<evidence type="ECO:0000313" key="7">
    <source>
        <dbReference type="Proteomes" id="UP001597120"/>
    </source>
</evidence>
<comment type="caution">
    <text evidence="6">The sequence shown here is derived from an EMBL/GenBank/DDBJ whole genome shotgun (WGS) entry which is preliminary data.</text>
</comment>
<dbReference type="Gene3D" id="1.10.10.10">
    <property type="entry name" value="Winged helix-like DNA-binding domain superfamily/Winged helix DNA-binding domain"/>
    <property type="match status" value="1"/>
</dbReference>
<evidence type="ECO:0000256" key="3">
    <source>
        <dbReference type="ARBA" id="ARBA00048505"/>
    </source>
</evidence>
<proteinExistence type="predicted"/>
<keyword evidence="7" id="KW-1185">Reference proteome</keyword>
<dbReference type="EMBL" id="JBHTIU010000035">
    <property type="protein sequence ID" value="MFD0869737.1"/>
    <property type="molecule type" value="Genomic_DNA"/>
</dbReference>
<comment type="catalytic activity">
    <reaction evidence="1">
        <text>3',5'-cyclic CMP + H2O = CMP + H(+)</text>
        <dbReference type="Rhea" id="RHEA:72675"/>
        <dbReference type="ChEBI" id="CHEBI:15377"/>
        <dbReference type="ChEBI" id="CHEBI:15378"/>
        <dbReference type="ChEBI" id="CHEBI:58003"/>
        <dbReference type="ChEBI" id="CHEBI:60377"/>
    </reaction>
    <physiologicalReaction direction="left-to-right" evidence="1">
        <dbReference type="Rhea" id="RHEA:72676"/>
    </physiologicalReaction>
</comment>
<gene>
    <name evidence="6" type="ORF">ACFQ03_11290</name>
</gene>
<evidence type="ECO:0000256" key="4">
    <source>
        <dbReference type="SAM" id="Coils"/>
    </source>
</evidence>
<keyword evidence="4" id="KW-0175">Coiled coil</keyword>
<evidence type="ECO:0000256" key="2">
    <source>
        <dbReference type="ARBA" id="ARBA00034301"/>
    </source>
</evidence>
<dbReference type="PANTHER" id="PTHR23131">
    <property type="entry name" value="ENDORIBONUCLEASE LACTB2"/>
    <property type="match status" value="1"/>
</dbReference>
<name>A0ABW3D8E5_9BACL</name>
<organism evidence="6 7">
    <name type="scientific">Paenibacillus residui</name>
    <dbReference type="NCBI Taxonomy" id="629724"/>
    <lineage>
        <taxon>Bacteria</taxon>
        <taxon>Bacillati</taxon>
        <taxon>Bacillota</taxon>
        <taxon>Bacilli</taxon>
        <taxon>Bacillales</taxon>
        <taxon>Paenibacillaceae</taxon>
        <taxon>Paenibacillus</taxon>
    </lineage>
</organism>
<dbReference type="InterPro" id="IPR048933">
    <property type="entry name" value="B_lactamase-like_C"/>
</dbReference>
<dbReference type="InterPro" id="IPR036866">
    <property type="entry name" value="RibonucZ/Hydroxyglut_hydro"/>
</dbReference>
<feature type="coiled-coil region" evidence="4">
    <location>
        <begin position="253"/>
        <end position="280"/>
    </location>
</feature>
<comment type="function">
    <text evidence="2">Counteracts the endogenous Pycsar antiviral defense system. Phosphodiesterase that enables metal-dependent hydrolysis of host cyclic nucleotide Pycsar defense signals such as cCMP and cUMP.</text>
</comment>
<dbReference type="SMART" id="SM00849">
    <property type="entry name" value="Lactamase_B"/>
    <property type="match status" value="1"/>
</dbReference>
<dbReference type="Gene3D" id="3.60.15.10">
    <property type="entry name" value="Ribonuclease Z/Hydroxyacylglutathione hydrolase-like"/>
    <property type="match status" value="1"/>
</dbReference>
<protein>
    <submittedName>
        <fullName evidence="6">MBL fold metallo-hydrolase</fullName>
    </submittedName>
</protein>